<protein>
    <submittedName>
        <fullName evidence="2">CCT motif-containing protein</fullName>
    </submittedName>
</protein>
<dbReference type="Proteomes" id="UP000623129">
    <property type="component" value="Unassembled WGS sequence"/>
</dbReference>
<name>A0A833V820_9POAL</name>
<gene>
    <name evidence="2" type="ORF">FCM35_KLT06712</name>
</gene>
<dbReference type="OrthoDB" id="153872at2759"/>
<feature type="region of interest" description="Disordered" evidence="1">
    <location>
        <begin position="153"/>
        <end position="187"/>
    </location>
</feature>
<dbReference type="PANTHER" id="PTHR31319">
    <property type="entry name" value="ZINC FINGER PROTEIN CONSTANS-LIKE 4"/>
    <property type="match status" value="1"/>
</dbReference>
<feature type="compositionally biased region" description="Polar residues" evidence="1">
    <location>
        <begin position="153"/>
        <end position="168"/>
    </location>
</feature>
<dbReference type="PANTHER" id="PTHR31319:SF110">
    <property type="entry name" value="CCT MOTIF FAMILY PROTEIN"/>
    <property type="match status" value="1"/>
</dbReference>
<evidence type="ECO:0000313" key="3">
    <source>
        <dbReference type="Proteomes" id="UP000623129"/>
    </source>
</evidence>
<dbReference type="GO" id="GO:0003700">
    <property type="term" value="F:DNA-binding transcription factor activity"/>
    <property type="evidence" value="ECO:0007669"/>
    <property type="project" value="TreeGrafter"/>
</dbReference>
<dbReference type="AlphaFoldDB" id="A0A833V820"/>
<evidence type="ECO:0000313" key="2">
    <source>
        <dbReference type="EMBL" id="KAF3328106.1"/>
    </source>
</evidence>
<sequence>MVLVRRLHKEIIHREAEGQEQRATKMQEKLMRQEQVDEAEMSIDEMISSPIAQHLIDFCDDGGGGSLFPIGDPSPAVSSTDVAGSSTTTTTTTEVMPPTHELIISAAYESFPMDDVDFATIESILDTQPQPQLQTPTQQQQPQQQQLVHPSINFNNIHPPQLINTSDFSPDEDNQTKAPEEMSNPPSQFLMRAPPNLIQVAPMQIQQQGGLMGIDGGFPLPMIQQNNTDRQRFFHTGNSSNGMAIPELGGMISPFGNEGREQLRRIFSSSDLQVIRGSQNIMAGCNESNAPPVLASTEPTSAALEESSSYKVGRLTQEERKAKIDRKTLADSRPRVRGRFAKNDEFEEPMRRSYSTGAYDDDGTSPMVPVKEDEDVHDSSDILAQINSMNSINFGQFYTMPPNTSSTWTRTT</sequence>
<keyword evidence="3" id="KW-1185">Reference proteome</keyword>
<dbReference type="EMBL" id="SWLB01000016">
    <property type="protein sequence ID" value="KAF3328106.1"/>
    <property type="molecule type" value="Genomic_DNA"/>
</dbReference>
<evidence type="ECO:0000256" key="1">
    <source>
        <dbReference type="SAM" id="MobiDB-lite"/>
    </source>
</evidence>
<accession>A0A833V820</accession>
<dbReference type="GO" id="GO:0009909">
    <property type="term" value="P:regulation of flower development"/>
    <property type="evidence" value="ECO:0007669"/>
    <property type="project" value="InterPro"/>
</dbReference>
<proteinExistence type="predicted"/>
<dbReference type="InterPro" id="IPR045281">
    <property type="entry name" value="CONSTANS-like"/>
</dbReference>
<reference evidence="2" key="1">
    <citation type="submission" date="2020-01" db="EMBL/GenBank/DDBJ databases">
        <title>Genome sequence of Kobresia littledalei, the first chromosome-level genome in the family Cyperaceae.</title>
        <authorList>
            <person name="Qu G."/>
        </authorList>
    </citation>
    <scope>NUCLEOTIDE SEQUENCE</scope>
    <source>
        <strain evidence="2">C.B.Clarke</strain>
        <tissue evidence="2">Leaf</tissue>
    </source>
</reference>
<organism evidence="2 3">
    <name type="scientific">Carex littledalei</name>
    <dbReference type="NCBI Taxonomy" id="544730"/>
    <lineage>
        <taxon>Eukaryota</taxon>
        <taxon>Viridiplantae</taxon>
        <taxon>Streptophyta</taxon>
        <taxon>Embryophyta</taxon>
        <taxon>Tracheophyta</taxon>
        <taxon>Spermatophyta</taxon>
        <taxon>Magnoliopsida</taxon>
        <taxon>Liliopsida</taxon>
        <taxon>Poales</taxon>
        <taxon>Cyperaceae</taxon>
        <taxon>Cyperoideae</taxon>
        <taxon>Cariceae</taxon>
        <taxon>Carex</taxon>
        <taxon>Carex subgen. Euthyceras</taxon>
    </lineage>
</organism>
<comment type="caution">
    <text evidence="2">The sequence shown here is derived from an EMBL/GenBank/DDBJ whole genome shotgun (WGS) entry which is preliminary data.</text>
</comment>
<dbReference type="GO" id="GO:0005634">
    <property type="term" value="C:nucleus"/>
    <property type="evidence" value="ECO:0007669"/>
    <property type="project" value="TreeGrafter"/>
</dbReference>